<accession>A0A1G7PB45</accession>
<organism evidence="4 5">
    <name type="scientific">Sphingomonas carotinifaciens</name>
    <dbReference type="NCBI Taxonomy" id="1166323"/>
    <lineage>
        <taxon>Bacteria</taxon>
        <taxon>Pseudomonadati</taxon>
        <taxon>Pseudomonadota</taxon>
        <taxon>Alphaproteobacteria</taxon>
        <taxon>Sphingomonadales</taxon>
        <taxon>Sphingomonadaceae</taxon>
        <taxon>Sphingomonas</taxon>
    </lineage>
</organism>
<dbReference type="OrthoDB" id="9785345at2"/>
<evidence type="ECO:0000256" key="1">
    <source>
        <dbReference type="SAM" id="SignalP"/>
    </source>
</evidence>
<dbReference type="AlphaFoldDB" id="A0A1G7PB45"/>
<sequence>MTKRRSIVMRVLIVAAGVFGAQAATAAVPAADTPPITVAAATDPQEVECMAKAIVREAGNQPERGQVAIAQVIRTRMKSGRFAPSACGVVKQRGQFFDPDAYNPSRTTSRWTNAIRIATETLNGLGEEVAPGALFFRSARATLKQRIRIVQIADHIFYR</sequence>
<dbReference type="EMBL" id="FNBI01000006">
    <property type="protein sequence ID" value="SDF83535.1"/>
    <property type="molecule type" value="Genomic_DNA"/>
</dbReference>
<evidence type="ECO:0000313" key="5">
    <source>
        <dbReference type="Proteomes" id="UP000323502"/>
    </source>
</evidence>
<dbReference type="Proteomes" id="UP000323502">
    <property type="component" value="Unassembled WGS sequence"/>
</dbReference>
<gene>
    <name evidence="3" type="ORF">GQR91_13190</name>
    <name evidence="4" type="ORF">SAMN05216557_106132</name>
</gene>
<reference evidence="4 5" key="1">
    <citation type="submission" date="2016-10" db="EMBL/GenBank/DDBJ databases">
        <authorList>
            <person name="Varghese N."/>
            <person name="Submissions S."/>
        </authorList>
    </citation>
    <scope>NUCLEOTIDE SEQUENCE [LARGE SCALE GENOMIC DNA]</scope>
    <source>
        <strain evidence="4 5">S7-754</strain>
    </source>
</reference>
<protein>
    <submittedName>
        <fullName evidence="3 4">Cell wall hydrolase</fullName>
    </submittedName>
</protein>
<dbReference type="GO" id="GO:0016787">
    <property type="term" value="F:hydrolase activity"/>
    <property type="evidence" value="ECO:0007669"/>
    <property type="project" value="UniProtKB-KW"/>
</dbReference>
<keyword evidence="4" id="KW-0378">Hydrolase</keyword>
<feature type="chain" id="PRO_5033272750" evidence="1">
    <location>
        <begin position="27"/>
        <end position="159"/>
    </location>
</feature>
<evidence type="ECO:0000259" key="2">
    <source>
        <dbReference type="Pfam" id="PF07486"/>
    </source>
</evidence>
<proteinExistence type="predicted"/>
<reference evidence="3 6" key="2">
    <citation type="submission" date="2019-12" db="EMBL/GenBank/DDBJ databases">
        <authorList>
            <person name="Zheng J."/>
        </authorList>
    </citation>
    <scope>NUCLEOTIDE SEQUENCE [LARGE SCALE GENOMIC DNA]</scope>
    <source>
        <strain evidence="3 6">DSM 27347</strain>
    </source>
</reference>
<dbReference type="Gene3D" id="1.10.10.2520">
    <property type="entry name" value="Cell wall hydrolase SleB, domain 1"/>
    <property type="match status" value="1"/>
</dbReference>
<evidence type="ECO:0000313" key="6">
    <source>
        <dbReference type="Proteomes" id="UP000436801"/>
    </source>
</evidence>
<dbReference type="EMBL" id="WSUT01000005">
    <property type="protein sequence ID" value="MWC44598.1"/>
    <property type="molecule type" value="Genomic_DNA"/>
</dbReference>
<keyword evidence="5" id="KW-1185">Reference proteome</keyword>
<keyword evidence="1" id="KW-0732">Signal</keyword>
<evidence type="ECO:0000313" key="3">
    <source>
        <dbReference type="EMBL" id="MWC44598.1"/>
    </source>
</evidence>
<dbReference type="RefSeq" id="WP_149682938.1">
    <property type="nucleotide sequence ID" value="NZ_FNBI01000006.1"/>
</dbReference>
<feature type="signal peptide" evidence="1">
    <location>
        <begin position="1"/>
        <end position="26"/>
    </location>
</feature>
<evidence type="ECO:0000313" key="4">
    <source>
        <dbReference type="EMBL" id="SDF83535.1"/>
    </source>
</evidence>
<dbReference type="InterPro" id="IPR042047">
    <property type="entry name" value="SleB_dom1"/>
</dbReference>
<name>A0A1G7PB45_9SPHN</name>
<feature type="domain" description="Cell wall hydrolase SleB" evidence="2">
    <location>
        <begin position="61"/>
        <end position="158"/>
    </location>
</feature>
<dbReference type="InterPro" id="IPR011105">
    <property type="entry name" value="Cell_wall_hydrolase_SleB"/>
</dbReference>
<dbReference type="Proteomes" id="UP000436801">
    <property type="component" value="Unassembled WGS sequence"/>
</dbReference>
<dbReference type="Pfam" id="PF07486">
    <property type="entry name" value="Hydrolase_2"/>
    <property type="match status" value="1"/>
</dbReference>